<feature type="compositionally biased region" description="Polar residues" evidence="1">
    <location>
        <begin position="275"/>
        <end position="290"/>
    </location>
</feature>
<proteinExistence type="predicted"/>
<evidence type="ECO:0000313" key="3">
    <source>
        <dbReference type="Proteomes" id="UP000266721"/>
    </source>
</evidence>
<feature type="compositionally biased region" description="Basic and acidic residues" evidence="1">
    <location>
        <begin position="410"/>
        <end position="426"/>
    </location>
</feature>
<feature type="non-terminal residue" evidence="2">
    <location>
        <position position="1"/>
    </location>
</feature>
<protein>
    <recommendedName>
        <fullName evidence="4">DZANK-type domain-containing protein</fullName>
    </recommendedName>
</protein>
<feature type="compositionally biased region" description="Polar residues" evidence="1">
    <location>
        <begin position="235"/>
        <end position="254"/>
    </location>
</feature>
<feature type="compositionally biased region" description="Basic and acidic residues" evidence="1">
    <location>
        <begin position="314"/>
        <end position="325"/>
    </location>
</feature>
<feature type="compositionally biased region" description="Polar residues" evidence="1">
    <location>
        <begin position="164"/>
        <end position="174"/>
    </location>
</feature>
<dbReference type="EMBL" id="KV605264">
    <property type="protein sequence ID" value="OPL20557.1"/>
    <property type="molecule type" value="Genomic_DNA"/>
</dbReference>
<feature type="compositionally biased region" description="Basic and acidic residues" evidence="1">
    <location>
        <begin position="175"/>
        <end position="190"/>
    </location>
</feature>
<sequence>MPSCPQCGDTVTKEQKFCSNCAWKVDSTIFDQEGIICTGQKDDGTACGRQLIKNAKFCPDCAKPVQKADADVPVSDASLSAIDNSLTLQNGQNTIGSTDLEVKQHNDSIVQPEQVGEGQTVPNQNVPEGCRIKNIDVANGNSKEIPTPSDSTPSDTEAAVKLVTDQQTPEPNSEGQKENPDSTPESRELITESNSASKEQNRETPTSQEQIPDSDPKPFSHEQTGSKRDEVKMEASSSQVPGSKNKTSHTQNTNDEPETPPKKLKLANESDSFRFQESSTKKGTVTTQPHSVFGPDKNQDKPTVSDETTTEYSPRSDRNQDKTTDLETTADSQAAPGSDRFKDSFIFGALSNLTDPSYLKGESSSQKDDTEVSQGREDGHKDKDKTDKESSTISEKEGKQDEESTDDDSSDSKDSDSEKSDGDNKKLPASHKKKKDGKKNKKIKEEKKKERKKRKENKDGNSNTNSSSTKDTRSSTGNSSPGSKSYGTKEKASVDETAGSSNKGKKQSTGSFVDVCFHAVISPTILINPDKDFVVITFEKYAGGWESKQHKLKLERYVSYIPNPSSFYIYNI</sequence>
<feature type="compositionally biased region" description="Basic and acidic residues" evidence="1">
    <location>
        <begin position="365"/>
        <end position="402"/>
    </location>
</feature>
<feature type="compositionally biased region" description="Basic residues" evidence="1">
    <location>
        <begin position="428"/>
        <end position="442"/>
    </location>
</feature>
<evidence type="ECO:0008006" key="4">
    <source>
        <dbReference type="Google" id="ProtNLM"/>
    </source>
</evidence>
<feature type="compositionally biased region" description="Basic and acidic residues" evidence="1">
    <location>
        <begin position="214"/>
        <end position="233"/>
    </location>
</feature>
<name>A0A409V6X6_MYTGA</name>
<feature type="compositionally biased region" description="Low complexity" evidence="1">
    <location>
        <begin position="460"/>
        <end position="485"/>
    </location>
</feature>
<feature type="region of interest" description="Disordered" evidence="1">
    <location>
        <begin position="353"/>
        <end position="508"/>
    </location>
</feature>
<evidence type="ECO:0000313" key="2">
    <source>
        <dbReference type="EMBL" id="OPL20557.1"/>
    </source>
</evidence>
<accession>A0A409V6X6</accession>
<evidence type="ECO:0000256" key="1">
    <source>
        <dbReference type="SAM" id="MobiDB-lite"/>
    </source>
</evidence>
<reference evidence="2 3" key="1">
    <citation type="journal article" date="2016" name="PLoS ONE">
        <title>A First Insight into the Genome of the Filter-Feeder Mussel Mytilus galloprovincialis.</title>
        <authorList>
            <person name="Murgarella M."/>
            <person name="Puiu D."/>
            <person name="Novoa B."/>
            <person name="Figueras A."/>
            <person name="Posada D."/>
            <person name="Canchaya C."/>
        </authorList>
    </citation>
    <scope>NUCLEOTIDE SEQUENCE [LARGE SCALE GENOMIC DNA]</scope>
    <source>
        <tissue evidence="2">Muscle</tissue>
    </source>
</reference>
<organism evidence="2 3">
    <name type="scientific">Mytilus galloprovincialis</name>
    <name type="common">Mediterranean mussel</name>
    <dbReference type="NCBI Taxonomy" id="29158"/>
    <lineage>
        <taxon>Eukaryota</taxon>
        <taxon>Metazoa</taxon>
        <taxon>Spiralia</taxon>
        <taxon>Lophotrochozoa</taxon>
        <taxon>Mollusca</taxon>
        <taxon>Bivalvia</taxon>
        <taxon>Autobranchia</taxon>
        <taxon>Pteriomorphia</taxon>
        <taxon>Mytilida</taxon>
        <taxon>Mytiloidea</taxon>
        <taxon>Mytilidae</taxon>
        <taxon>Mytilinae</taxon>
        <taxon>Mytilus</taxon>
    </lineage>
</organism>
<feature type="compositionally biased region" description="Polar residues" evidence="1">
    <location>
        <begin position="191"/>
        <end position="211"/>
    </location>
</feature>
<dbReference type="Proteomes" id="UP000266721">
    <property type="component" value="Unassembled WGS sequence"/>
</dbReference>
<feature type="compositionally biased region" description="Polar residues" evidence="1">
    <location>
        <begin position="498"/>
        <end position="508"/>
    </location>
</feature>
<feature type="region of interest" description="Disordered" evidence="1">
    <location>
        <begin position="136"/>
        <end position="341"/>
    </location>
</feature>
<keyword evidence="3" id="KW-1185">Reference proteome</keyword>
<dbReference type="AlphaFoldDB" id="A0A409V6X6"/>
<gene>
    <name evidence="2" type="ORF">AM593_04433</name>
</gene>
<feature type="compositionally biased region" description="Polar residues" evidence="1">
    <location>
        <begin position="139"/>
        <end position="155"/>
    </location>
</feature>